<dbReference type="Proteomes" id="UP001465755">
    <property type="component" value="Unassembled WGS sequence"/>
</dbReference>
<reference evidence="3 4" key="1">
    <citation type="journal article" date="2024" name="Nat. Commun.">
        <title>Phylogenomics reveals the evolutionary origins of lichenization in chlorophyte algae.</title>
        <authorList>
            <person name="Puginier C."/>
            <person name="Libourel C."/>
            <person name="Otte J."/>
            <person name="Skaloud P."/>
            <person name="Haon M."/>
            <person name="Grisel S."/>
            <person name="Petersen M."/>
            <person name="Berrin J.G."/>
            <person name="Delaux P.M."/>
            <person name="Dal Grande F."/>
            <person name="Keller J."/>
        </authorList>
    </citation>
    <scope>NUCLEOTIDE SEQUENCE [LARGE SCALE GENOMIC DNA]</scope>
    <source>
        <strain evidence="3 4">SAG 2036</strain>
    </source>
</reference>
<keyword evidence="2" id="KW-0472">Membrane</keyword>
<sequence>MLTSIIFLGHGSAINSTAGPDTVLYPLPIGNSDPALHAMNFTAQWLQIQENDTAFPAGPSWASGILHYCPSAEAMSIAAVRPEAAGNTTAGFVLGRASADSTSDLWHGLFPRNGTEQNASALLNPPVMYILQDAYGQDAWADPPDTSRPMNAFGDQTYAYTWNTFNVMTLRLTLKDHQWLLQLSGLTPCCVNSSVPSANLSSGASGNGSFQQALLLNVVLRPRPGADHKWLIIGLLLGVVGVVLLGSMLAWAFNKYGHRVSLYPRGRFKEEPALADPAVHPVMSHDSSSTLPRQYREPPMLSLRQSWSFLHNRRGDASPTEEAGEDDARASMVSNAWLQLHAQSQVEPNTQAHVDNAGKMRIPLAGRVPANDNLEVNQRPQPSSN</sequence>
<feature type="transmembrane region" description="Helical" evidence="2">
    <location>
        <begin position="230"/>
        <end position="253"/>
    </location>
</feature>
<dbReference type="AlphaFoldDB" id="A0AAW1P3K7"/>
<proteinExistence type="predicted"/>
<accession>A0AAW1P3K7</accession>
<organism evidence="3 4">
    <name type="scientific">Symbiochloris irregularis</name>
    <dbReference type="NCBI Taxonomy" id="706552"/>
    <lineage>
        <taxon>Eukaryota</taxon>
        <taxon>Viridiplantae</taxon>
        <taxon>Chlorophyta</taxon>
        <taxon>core chlorophytes</taxon>
        <taxon>Trebouxiophyceae</taxon>
        <taxon>Trebouxiales</taxon>
        <taxon>Trebouxiaceae</taxon>
        <taxon>Symbiochloris</taxon>
    </lineage>
</organism>
<protein>
    <submittedName>
        <fullName evidence="3">Uncharacterized protein</fullName>
    </submittedName>
</protein>
<comment type="caution">
    <text evidence="3">The sequence shown here is derived from an EMBL/GenBank/DDBJ whole genome shotgun (WGS) entry which is preliminary data.</text>
</comment>
<keyword evidence="2" id="KW-0812">Transmembrane</keyword>
<evidence type="ECO:0000313" key="4">
    <source>
        <dbReference type="Proteomes" id="UP001465755"/>
    </source>
</evidence>
<evidence type="ECO:0000313" key="3">
    <source>
        <dbReference type="EMBL" id="KAK9802754.1"/>
    </source>
</evidence>
<keyword evidence="2" id="KW-1133">Transmembrane helix</keyword>
<name>A0AAW1P3K7_9CHLO</name>
<dbReference type="EMBL" id="JALJOQ010000068">
    <property type="protein sequence ID" value="KAK9802754.1"/>
    <property type="molecule type" value="Genomic_DNA"/>
</dbReference>
<feature type="compositionally biased region" description="Polar residues" evidence="1">
    <location>
        <begin position="344"/>
        <end position="353"/>
    </location>
</feature>
<gene>
    <name evidence="3" type="ORF">WJX73_008812</name>
</gene>
<feature type="region of interest" description="Disordered" evidence="1">
    <location>
        <begin position="344"/>
        <end position="385"/>
    </location>
</feature>
<keyword evidence="4" id="KW-1185">Reference proteome</keyword>
<evidence type="ECO:0000256" key="1">
    <source>
        <dbReference type="SAM" id="MobiDB-lite"/>
    </source>
</evidence>
<evidence type="ECO:0000256" key="2">
    <source>
        <dbReference type="SAM" id="Phobius"/>
    </source>
</evidence>
<feature type="compositionally biased region" description="Polar residues" evidence="1">
    <location>
        <begin position="374"/>
        <end position="385"/>
    </location>
</feature>